<dbReference type="EMBL" id="JAVRHL010000003">
    <property type="protein sequence ID" value="MDT0684153.1"/>
    <property type="molecule type" value="Genomic_DNA"/>
</dbReference>
<keyword evidence="5 6" id="KW-0472">Membrane</keyword>
<keyword evidence="4 6" id="KW-1133">Transmembrane helix</keyword>
<comment type="caution">
    <text evidence="7">The sequence shown here is derived from an EMBL/GenBank/DDBJ whole genome shotgun (WGS) entry which is preliminary data.</text>
</comment>
<dbReference type="Proteomes" id="UP001265259">
    <property type="component" value="Unassembled WGS sequence"/>
</dbReference>
<dbReference type="PANTHER" id="PTHR43124:SF3">
    <property type="entry name" value="CHLORAMPHENICOL EFFLUX PUMP RV0191"/>
    <property type="match status" value="1"/>
</dbReference>
<dbReference type="InterPro" id="IPR036259">
    <property type="entry name" value="MFS_trans_sf"/>
</dbReference>
<proteinExistence type="predicted"/>
<protein>
    <submittedName>
        <fullName evidence="7">YbfB/YjiJ family MFS transporter</fullName>
    </submittedName>
</protein>
<comment type="subcellular location">
    <subcellularLocation>
        <location evidence="1">Cell membrane</location>
        <topology evidence="1">Multi-pass membrane protein</topology>
    </subcellularLocation>
</comment>
<reference evidence="7 8" key="1">
    <citation type="submission" date="2023-09" db="EMBL/GenBank/DDBJ databases">
        <authorList>
            <person name="Rey-Velasco X."/>
        </authorList>
    </citation>
    <scope>NUCLEOTIDE SEQUENCE [LARGE SCALE GENOMIC DNA]</scope>
    <source>
        <strain evidence="7 8">F158</strain>
    </source>
</reference>
<evidence type="ECO:0000256" key="5">
    <source>
        <dbReference type="ARBA" id="ARBA00023136"/>
    </source>
</evidence>
<name>A0ABU3DKA8_9RHOB</name>
<dbReference type="InterPro" id="IPR050189">
    <property type="entry name" value="MFS_Efflux_Transporters"/>
</dbReference>
<gene>
    <name evidence="7" type="ORF">RM543_15820</name>
</gene>
<feature type="transmembrane region" description="Helical" evidence="6">
    <location>
        <begin position="72"/>
        <end position="91"/>
    </location>
</feature>
<dbReference type="Gene3D" id="1.20.1250.20">
    <property type="entry name" value="MFS general substrate transporter like domains"/>
    <property type="match status" value="2"/>
</dbReference>
<dbReference type="SUPFAM" id="SSF103473">
    <property type="entry name" value="MFS general substrate transporter"/>
    <property type="match status" value="1"/>
</dbReference>
<dbReference type="RefSeq" id="WP_311693306.1">
    <property type="nucleotide sequence ID" value="NZ_JAVRHL010000003.1"/>
</dbReference>
<feature type="transmembrane region" description="Helical" evidence="6">
    <location>
        <begin position="126"/>
        <end position="146"/>
    </location>
</feature>
<evidence type="ECO:0000256" key="4">
    <source>
        <dbReference type="ARBA" id="ARBA00022989"/>
    </source>
</evidence>
<dbReference type="PANTHER" id="PTHR43124">
    <property type="entry name" value="PURINE EFFLUX PUMP PBUE"/>
    <property type="match status" value="1"/>
</dbReference>
<dbReference type="InterPro" id="IPR010645">
    <property type="entry name" value="MFS_4"/>
</dbReference>
<keyword evidence="3 6" id="KW-0812">Transmembrane</keyword>
<evidence type="ECO:0000313" key="8">
    <source>
        <dbReference type="Proteomes" id="UP001265259"/>
    </source>
</evidence>
<sequence>MARSQRAFVAARSGTTPGDTVCDLTNRRPIITYFRTLSAAGFAATAISYGPGRMGFGLFVPEFRSAFSMSTSAVGIVSSLGFFGFFVGLLIAQAMLNRLRPEFPVLAGLCAALVGLVIVAAAPNVIVLACGVAIAASSAGFAWTPFNDAVHRKINDIDRPTALSEISTGTSVGIMGAGGAALLMVLMGVPWRLCWAGFALLAAIALVANWAVLNPVERDTRSGPKEGWRAVLQPSAMPLFAVANVFGVTSAIYIAFAGDHVQEAGGVPGLPAPAAPALLFILYGFFGLAGFLTNRARQAVGLTWLLRVLLFMTALSLALTAFVPANWAGLVGSAGLQGMHVMMTSAVIAFWSEKLFPELPALGFTAALLGTAVGSVVGPAVAGLVSSMAGAEVMFYGAAALAFATGLLLPASWIKESPARSD</sequence>
<feature type="transmembrane region" description="Helical" evidence="6">
    <location>
        <begin position="166"/>
        <end position="189"/>
    </location>
</feature>
<keyword evidence="8" id="KW-1185">Reference proteome</keyword>
<evidence type="ECO:0000256" key="6">
    <source>
        <dbReference type="SAM" id="Phobius"/>
    </source>
</evidence>
<feature type="transmembrane region" description="Helical" evidence="6">
    <location>
        <begin position="33"/>
        <end position="52"/>
    </location>
</feature>
<evidence type="ECO:0000313" key="7">
    <source>
        <dbReference type="EMBL" id="MDT0684153.1"/>
    </source>
</evidence>
<organism evidence="7 8">
    <name type="scientific">Tropicimonas omnivorans</name>
    <dbReference type="NCBI Taxonomy" id="3075590"/>
    <lineage>
        <taxon>Bacteria</taxon>
        <taxon>Pseudomonadati</taxon>
        <taxon>Pseudomonadota</taxon>
        <taxon>Alphaproteobacteria</taxon>
        <taxon>Rhodobacterales</taxon>
        <taxon>Roseobacteraceae</taxon>
        <taxon>Tropicimonas</taxon>
    </lineage>
</organism>
<feature type="transmembrane region" description="Helical" evidence="6">
    <location>
        <begin position="195"/>
        <end position="216"/>
    </location>
</feature>
<dbReference type="Pfam" id="PF06779">
    <property type="entry name" value="MFS_4"/>
    <property type="match status" value="1"/>
</dbReference>
<feature type="transmembrane region" description="Helical" evidence="6">
    <location>
        <begin position="304"/>
        <end position="323"/>
    </location>
</feature>
<evidence type="ECO:0000256" key="3">
    <source>
        <dbReference type="ARBA" id="ARBA00022692"/>
    </source>
</evidence>
<evidence type="ECO:0000256" key="2">
    <source>
        <dbReference type="ARBA" id="ARBA00022475"/>
    </source>
</evidence>
<feature type="transmembrane region" description="Helical" evidence="6">
    <location>
        <begin position="393"/>
        <end position="414"/>
    </location>
</feature>
<accession>A0ABU3DKA8</accession>
<feature type="transmembrane region" description="Helical" evidence="6">
    <location>
        <begin position="237"/>
        <end position="258"/>
    </location>
</feature>
<feature type="transmembrane region" description="Helical" evidence="6">
    <location>
        <begin position="359"/>
        <end position="381"/>
    </location>
</feature>
<evidence type="ECO:0000256" key="1">
    <source>
        <dbReference type="ARBA" id="ARBA00004651"/>
    </source>
</evidence>
<feature type="transmembrane region" description="Helical" evidence="6">
    <location>
        <begin position="270"/>
        <end position="292"/>
    </location>
</feature>
<keyword evidence="2" id="KW-1003">Cell membrane</keyword>
<feature type="transmembrane region" description="Helical" evidence="6">
    <location>
        <begin position="103"/>
        <end position="120"/>
    </location>
</feature>